<evidence type="ECO:0000256" key="13">
    <source>
        <dbReference type="SAM" id="MobiDB-lite"/>
    </source>
</evidence>
<keyword evidence="4 11" id="KW-0067">ATP-binding</keyword>
<evidence type="ECO:0000256" key="12">
    <source>
        <dbReference type="SAM" id="Coils"/>
    </source>
</evidence>
<dbReference type="RefSeq" id="XP_013410086.1">
    <property type="nucleotide sequence ID" value="XM_013554632.1"/>
</dbReference>
<organism evidence="15 16">
    <name type="scientific">Lingula anatina</name>
    <name type="common">Brachiopod</name>
    <name type="synonym">Lingula unguis</name>
    <dbReference type="NCBI Taxonomy" id="7574"/>
    <lineage>
        <taxon>Eukaryota</taxon>
        <taxon>Metazoa</taxon>
        <taxon>Spiralia</taxon>
        <taxon>Lophotrochozoa</taxon>
        <taxon>Brachiopoda</taxon>
        <taxon>Linguliformea</taxon>
        <taxon>Lingulata</taxon>
        <taxon>Lingulida</taxon>
        <taxon>Linguloidea</taxon>
        <taxon>Lingulidae</taxon>
        <taxon>Lingula</taxon>
    </lineage>
</organism>
<feature type="region of interest" description="Disordered" evidence="13">
    <location>
        <begin position="877"/>
        <end position="900"/>
    </location>
</feature>
<protein>
    <recommendedName>
        <fullName evidence="10">Kinesin-like protein 6</fullName>
    </recommendedName>
</protein>
<dbReference type="InterPro" id="IPR036961">
    <property type="entry name" value="Kinesin_motor_dom_sf"/>
</dbReference>
<dbReference type="SUPFAM" id="SSF49562">
    <property type="entry name" value="C2 domain (Calcium/lipid-binding domain, CaLB)"/>
    <property type="match status" value="1"/>
</dbReference>
<dbReference type="FunFam" id="2.60.200.20:FF:000034">
    <property type="entry name" value="kinesin-like protein KIF28P"/>
    <property type="match status" value="1"/>
</dbReference>
<evidence type="ECO:0000256" key="9">
    <source>
        <dbReference type="ARBA" id="ARBA00054688"/>
    </source>
</evidence>
<evidence type="ECO:0000256" key="6">
    <source>
        <dbReference type="ARBA" id="ARBA00023128"/>
    </source>
</evidence>
<dbReference type="InterPro" id="IPR019821">
    <property type="entry name" value="Kinesin_motor_CS"/>
</dbReference>
<dbReference type="PANTHER" id="PTHR47117">
    <property type="entry name" value="STAR-RELATED LIPID TRANSFER PROTEIN 9"/>
    <property type="match status" value="1"/>
</dbReference>
<dbReference type="InterPro" id="IPR001752">
    <property type="entry name" value="Kinesin_motor_dom"/>
</dbReference>
<feature type="coiled-coil region" evidence="12">
    <location>
        <begin position="415"/>
        <end position="450"/>
    </location>
</feature>
<evidence type="ECO:0000256" key="1">
    <source>
        <dbReference type="ARBA" id="ARBA00004318"/>
    </source>
</evidence>
<feature type="binding site" evidence="11">
    <location>
        <begin position="127"/>
        <end position="134"/>
    </location>
    <ligand>
        <name>ATP</name>
        <dbReference type="ChEBI" id="CHEBI:30616"/>
    </ligand>
</feature>
<comment type="function">
    <text evidence="9">Microtubule-dependent motor protein required for mitochondrion morphology and transport of mitochondria in neuronal cells.</text>
</comment>
<gene>
    <name evidence="16" type="primary">LOC106173493</name>
</gene>
<dbReference type="InParanoid" id="A0A1S3JIY6"/>
<evidence type="ECO:0000256" key="5">
    <source>
        <dbReference type="ARBA" id="ARBA00023054"/>
    </source>
</evidence>
<reference evidence="16" key="1">
    <citation type="submission" date="2025-08" db="UniProtKB">
        <authorList>
            <consortium name="RefSeq"/>
        </authorList>
    </citation>
    <scope>IDENTIFICATION</scope>
    <source>
        <tissue evidence="16">Gonads</tissue>
    </source>
</reference>
<dbReference type="Pfam" id="PF00225">
    <property type="entry name" value="Kinesin"/>
    <property type="match status" value="1"/>
</dbReference>
<dbReference type="GO" id="GO:0007018">
    <property type="term" value="P:microtubule-based movement"/>
    <property type="evidence" value="ECO:0007669"/>
    <property type="project" value="InterPro"/>
</dbReference>
<keyword evidence="2" id="KW-0813">Transport</keyword>
<sequence length="1082" mass="121712">MLKPTAGGGIQDAVQLRSHRTSGTCLSSALSEAEAEEGSREKNANSKLVISMRGNATTITNPQNGETKTFAFDHSYWSHDGFKENETGVFIKEKESYADQRQVYNDLGQGVLDNAWQGYNAALFAYGQTGSGKSYSMVGYGPNKGIVPITCDELFKAIDKNTDKKKQMQVTFSMLEIYNEQVRDLLTPAKQQQKGGLKVRQHPKSGFYVDGLKSVPVRSYNEIERLMDQGTLSRTTAATNMNATSSRSHMVITIRFKQLYMNELGESTTKTSEVSLVDLAGSERADSTGAEGDRLKEGAAINQSLSTLGNVISALADLAMGKKKVMVPYRDSVLTKLLQSALGGNSRTIMIAALSPAAINYDETLSTLRYADRAKKIQNKAVINESPTERLIRELKEENNKLLAMLKAQGTGVKAVVKTEELERLLQENERQMQEAQLSWEQRLEEARKEWEKSHAQELHPEDLTWQHFPYLRNVNEDPHLSGVVKYALQNKEYVIGKPGNGVSIELHGLGIQPHHAVMCNTGQKVLIRPAVQQAKLLVNGVPLQKERTLTHLDRIMLGSSSLFLYVGFPSERAQHENLEQYDFEFFQTEFAEESGFHTNSLLTPREGHHDPNEDKSAMMMVLHEYMNLLPKIEEAKVMSQEMQKGVSFEPEVKNLAAHDEVGRDMKKEVIVKVTNEKTKQVWVWSKAKFINRKFLIEDMYTKWCNGESIAIDRHHDPFWDPVEDVFLGSCHLWLQSLAYKIETNDQLDIIDHHGREEAMIHIKMLPCDHTGKVLSDDSLVLDPAELIGHPLDFVFVIDHCMGVKWVRGNNLARGVYCGFRFFGQPDLITTKTMWGNSNAKFHFKKHFSIEKVTPEFHDYLQTHAIIIELWGTQVDPDSGSASSRPSSGSLADHTDEDPEVAELRRVLKRQTEECDHLRAAYQKAKKENFKLKQQVERQKNALELQKLDHQETIPHPMNSRVAHLQRDQHGGSHDSINSNSSTGSSHEPPPPKHPSTSLDAEIAKGLKVFFKDVRHVQRGLKNVKELGTTNSSADNGNVKSLFEEQQKALHDIDEQLNAAVSALKVTVTSVIKKKKQQTDPS</sequence>
<accession>A0A1S3JIY6</accession>
<keyword evidence="3 11" id="KW-0547">Nucleotide-binding</keyword>
<comment type="similarity">
    <text evidence="11">Belongs to the TRAFAC class myosin-kinesin ATPase superfamily. Kinesin family.</text>
</comment>
<dbReference type="SUPFAM" id="SSF52540">
    <property type="entry name" value="P-loop containing nucleoside triphosphate hydrolases"/>
    <property type="match status" value="1"/>
</dbReference>
<dbReference type="OrthoDB" id="3176171at2759"/>
<dbReference type="InterPro" id="IPR035892">
    <property type="entry name" value="C2_domain_sf"/>
</dbReference>
<dbReference type="KEGG" id="lak:106173493"/>
<name>A0A1S3JIY6_LINAN</name>
<evidence type="ECO:0000256" key="10">
    <source>
        <dbReference type="ARBA" id="ARBA00079247"/>
    </source>
</evidence>
<dbReference type="GO" id="GO:0003777">
    <property type="term" value="F:microtubule motor activity"/>
    <property type="evidence" value="ECO:0007669"/>
    <property type="project" value="InterPro"/>
</dbReference>
<dbReference type="PRINTS" id="PR00380">
    <property type="entry name" value="KINESINHEAVY"/>
</dbReference>
<dbReference type="SMART" id="SM00129">
    <property type="entry name" value="KISc"/>
    <property type="match status" value="1"/>
</dbReference>
<evidence type="ECO:0000313" key="16">
    <source>
        <dbReference type="RefSeq" id="XP_013410086.1"/>
    </source>
</evidence>
<dbReference type="GO" id="GO:0008017">
    <property type="term" value="F:microtubule binding"/>
    <property type="evidence" value="ECO:0007669"/>
    <property type="project" value="InterPro"/>
</dbReference>
<dbReference type="InterPro" id="IPR000253">
    <property type="entry name" value="FHA_dom"/>
</dbReference>
<evidence type="ECO:0000256" key="2">
    <source>
        <dbReference type="ARBA" id="ARBA00022448"/>
    </source>
</evidence>
<dbReference type="CDD" id="cd01365">
    <property type="entry name" value="KISc_KIF1A_KIF1B"/>
    <property type="match status" value="1"/>
</dbReference>
<keyword evidence="15" id="KW-1185">Reference proteome</keyword>
<dbReference type="SUPFAM" id="SSF49879">
    <property type="entry name" value="SMAD/FHA domain"/>
    <property type="match status" value="1"/>
</dbReference>
<feature type="compositionally biased region" description="Low complexity" evidence="13">
    <location>
        <begin position="974"/>
        <end position="987"/>
    </location>
</feature>
<dbReference type="PROSITE" id="PS00411">
    <property type="entry name" value="KINESIN_MOTOR_1"/>
    <property type="match status" value="1"/>
</dbReference>
<dbReference type="GeneID" id="106173493"/>
<dbReference type="FunFam" id="3.40.850.10:FF:000063">
    <property type="entry name" value="Kinesin-like protein"/>
    <property type="match status" value="1"/>
</dbReference>
<dbReference type="Pfam" id="PF00498">
    <property type="entry name" value="FHA"/>
    <property type="match status" value="1"/>
</dbReference>
<feature type="domain" description="Kinesin motor" evidence="14">
    <location>
        <begin position="9"/>
        <end position="377"/>
    </location>
</feature>
<dbReference type="GO" id="GO:0031966">
    <property type="term" value="C:mitochondrial membrane"/>
    <property type="evidence" value="ECO:0007669"/>
    <property type="project" value="UniProtKB-SubCell"/>
</dbReference>
<evidence type="ECO:0000256" key="3">
    <source>
        <dbReference type="ARBA" id="ARBA00022741"/>
    </source>
</evidence>
<keyword evidence="6" id="KW-0496">Mitochondrion</keyword>
<dbReference type="GO" id="GO:0005524">
    <property type="term" value="F:ATP binding"/>
    <property type="evidence" value="ECO:0007669"/>
    <property type="project" value="UniProtKB-UniRule"/>
</dbReference>
<dbReference type="AlphaFoldDB" id="A0A1S3JIY6"/>
<proteinExistence type="inferred from homology"/>
<dbReference type="OMA" id="METEFAH"/>
<keyword evidence="8 11" id="KW-0505">Motor protein</keyword>
<dbReference type="PROSITE" id="PS50067">
    <property type="entry name" value="KINESIN_MOTOR_2"/>
    <property type="match status" value="1"/>
</dbReference>
<feature type="compositionally biased region" description="Low complexity" evidence="13">
    <location>
        <begin position="877"/>
        <end position="890"/>
    </location>
</feature>
<dbReference type="CDD" id="cd22709">
    <property type="entry name" value="FHA_KIF28P"/>
    <property type="match status" value="1"/>
</dbReference>
<evidence type="ECO:0000256" key="4">
    <source>
        <dbReference type="ARBA" id="ARBA00022840"/>
    </source>
</evidence>
<dbReference type="InterPro" id="IPR008984">
    <property type="entry name" value="SMAD_FHA_dom_sf"/>
</dbReference>
<evidence type="ECO:0000256" key="7">
    <source>
        <dbReference type="ARBA" id="ARBA00023136"/>
    </source>
</evidence>
<evidence type="ECO:0000256" key="11">
    <source>
        <dbReference type="PROSITE-ProRule" id="PRU00283"/>
    </source>
</evidence>
<dbReference type="STRING" id="7574.A0A1S3JIY6"/>
<dbReference type="InterPro" id="IPR027417">
    <property type="entry name" value="P-loop_NTPase"/>
</dbReference>
<evidence type="ECO:0000313" key="15">
    <source>
        <dbReference type="Proteomes" id="UP000085678"/>
    </source>
</evidence>
<dbReference type="Proteomes" id="UP000085678">
    <property type="component" value="Unplaced"/>
</dbReference>
<evidence type="ECO:0000259" key="14">
    <source>
        <dbReference type="PROSITE" id="PS50067"/>
    </source>
</evidence>
<evidence type="ECO:0000256" key="8">
    <source>
        <dbReference type="ARBA" id="ARBA00023175"/>
    </source>
</evidence>
<feature type="coiled-coil region" evidence="12">
    <location>
        <begin position="901"/>
        <end position="953"/>
    </location>
</feature>
<keyword evidence="5 12" id="KW-0175">Coiled coil</keyword>
<keyword evidence="7" id="KW-0472">Membrane</keyword>
<dbReference type="Gene3D" id="2.60.200.20">
    <property type="match status" value="1"/>
</dbReference>
<feature type="region of interest" description="Disordered" evidence="13">
    <location>
        <begin position="965"/>
        <end position="999"/>
    </location>
</feature>
<dbReference type="Gene3D" id="3.40.850.10">
    <property type="entry name" value="Kinesin motor domain"/>
    <property type="match status" value="1"/>
</dbReference>
<comment type="subcellular location">
    <subcellularLocation>
        <location evidence="1">Mitochondrion membrane</location>
        <topology evidence="1">Peripheral membrane protein</topology>
    </subcellularLocation>
</comment>